<dbReference type="Pfam" id="PF00072">
    <property type="entry name" value="Response_reg"/>
    <property type="match status" value="1"/>
</dbReference>
<evidence type="ECO:0000256" key="4">
    <source>
        <dbReference type="ARBA" id="ARBA00023125"/>
    </source>
</evidence>
<dbReference type="OrthoDB" id="5348172at2"/>
<dbReference type="SMART" id="SM00448">
    <property type="entry name" value="REC"/>
    <property type="match status" value="1"/>
</dbReference>
<sequence length="457" mass="53766">MASVDKKLLKRLTVLYVEDDDNVRNELTKLLSSFFNKIYTACDGKEGLSLYSEKKDEIDIIIADINMPKLTGIEMLEEIRTMNKSIPVIFTTAYSDTKFLVDSIKLKVFEYIIKPIDIRLLMTVLGELATILYHEFLLKQQNKELKKYKDIIYNNNIVIRTNKNLKISFVNDLFIEITGFDKKELIGKDLLFLKHKDLDEEVYKKIYNCVYNNKQWNGILKNITKDGNYYIANSSVITTLDDTGVMTGCLMIQKDETKEALKRREVQTSLIRDKSEIFKKSKETTASLEQKINILEEEIKILETKIENEEIEKNKYISTSEIYSKENRKLRTEVALYKKDLEESKNFYKDKQKYVKEISDLKVEVKRLSTKLETIEEDHQKYLKQLRLNYEVKIDDLEKELRRTTDKYDDLENAEAISQKLTYWKEKAKSEAKRAEKLERDILTHGDKTILSKLFGK</sequence>
<dbReference type="Gene3D" id="3.40.50.2300">
    <property type="match status" value="1"/>
</dbReference>
<keyword evidence="3" id="KW-0805">Transcription regulation</keyword>
<dbReference type="PANTHER" id="PTHR48111">
    <property type="entry name" value="REGULATOR OF RPOS"/>
    <property type="match status" value="1"/>
</dbReference>
<evidence type="ECO:0000259" key="9">
    <source>
        <dbReference type="PROSITE" id="PS50112"/>
    </source>
</evidence>
<dbReference type="InterPro" id="IPR011006">
    <property type="entry name" value="CheY-like_superfamily"/>
</dbReference>
<dbReference type="SUPFAM" id="SSF55785">
    <property type="entry name" value="PYP-like sensor domain (PAS domain)"/>
    <property type="match status" value="1"/>
</dbReference>
<feature type="modified residue" description="4-aspartylphosphate" evidence="6">
    <location>
        <position position="64"/>
    </location>
</feature>
<dbReference type="Pfam" id="PF13426">
    <property type="entry name" value="PAS_9"/>
    <property type="match status" value="1"/>
</dbReference>
<evidence type="ECO:0000259" key="8">
    <source>
        <dbReference type="PROSITE" id="PS50110"/>
    </source>
</evidence>
<evidence type="ECO:0000256" key="1">
    <source>
        <dbReference type="ARBA" id="ARBA00022553"/>
    </source>
</evidence>
<evidence type="ECO:0000313" key="10">
    <source>
        <dbReference type="EMBL" id="TLP41005.1"/>
    </source>
</evidence>
<dbReference type="GO" id="GO:0032993">
    <property type="term" value="C:protein-DNA complex"/>
    <property type="evidence" value="ECO:0007669"/>
    <property type="project" value="TreeGrafter"/>
</dbReference>
<keyword evidence="7" id="KW-0175">Coiled coil</keyword>
<keyword evidence="1 6" id="KW-0597">Phosphoprotein</keyword>
<dbReference type="PANTHER" id="PTHR48111:SF1">
    <property type="entry name" value="TWO-COMPONENT RESPONSE REGULATOR ORR33"/>
    <property type="match status" value="1"/>
</dbReference>
<dbReference type="EMBL" id="VANU01000001">
    <property type="protein sequence ID" value="TLP41005.1"/>
    <property type="molecule type" value="Genomic_DNA"/>
</dbReference>
<protein>
    <submittedName>
        <fullName evidence="10">Response regulator</fullName>
    </submittedName>
</protein>
<evidence type="ECO:0000256" key="2">
    <source>
        <dbReference type="ARBA" id="ARBA00023012"/>
    </source>
</evidence>
<feature type="coiled-coil region" evidence="7">
    <location>
        <begin position="351"/>
        <end position="414"/>
    </location>
</feature>
<dbReference type="GO" id="GO:0005829">
    <property type="term" value="C:cytosol"/>
    <property type="evidence" value="ECO:0007669"/>
    <property type="project" value="TreeGrafter"/>
</dbReference>
<dbReference type="Proteomes" id="UP000308901">
    <property type="component" value="Unassembled WGS sequence"/>
</dbReference>
<evidence type="ECO:0000256" key="5">
    <source>
        <dbReference type="ARBA" id="ARBA00023163"/>
    </source>
</evidence>
<accession>A0A5R8Y4K2</accession>
<dbReference type="Gene3D" id="3.30.450.20">
    <property type="entry name" value="PAS domain"/>
    <property type="match status" value="1"/>
</dbReference>
<keyword evidence="2" id="KW-0902">Two-component regulatory system</keyword>
<keyword evidence="5" id="KW-0804">Transcription</keyword>
<keyword evidence="4" id="KW-0238">DNA-binding</keyword>
<comment type="caution">
    <text evidence="10">The sequence shown here is derived from an EMBL/GenBank/DDBJ whole genome shotgun (WGS) entry which is preliminary data.</text>
</comment>
<name>A0A5R8Y4K2_9BACT</name>
<dbReference type="InterPro" id="IPR039420">
    <property type="entry name" value="WalR-like"/>
</dbReference>
<organism evidence="10 11">
    <name type="scientific">Arcobacter arenosus</name>
    <dbReference type="NCBI Taxonomy" id="2576037"/>
    <lineage>
        <taxon>Bacteria</taxon>
        <taxon>Pseudomonadati</taxon>
        <taxon>Campylobacterota</taxon>
        <taxon>Epsilonproteobacteria</taxon>
        <taxon>Campylobacterales</taxon>
        <taxon>Arcobacteraceae</taxon>
        <taxon>Arcobacter</taxon>
    </lineage>
</organism>
<dbReference type="InterPro" id="IPR035965">
    <property type="entry name" value="PAS-like_dom_sf"/>
</dbReference>
<dbReference type="NCBIfam" id="TIGR00229">
    <property type="entry name" value="sensory_box"/>
    <property type="match status" value="1"/>
</dbReference>
<dbReference type="InterPro" id="IPR000014">
    <property type="entry name" value="PAS"/>
</dbReference>
<dbReference type="SUPFAM" id="SSF52172">
    <property type="entry name" value="CheY-like"/>
    <property type="match status" value="1"/>
</dbReference>
<dbReference type="GO" id="GO:0006355">
    <property type="term" value="P:regulation of DNA-templated transcription"/>
    <property type="evidence" value="ECO:0007669"/>
    <property type="project" value="TreeGrafter"/>
</dbReference>
<evidence type="ECO:0000256" key="6">
    <source>
        <dbReference type="PROSITE-ProRule" id="PRU00169"/>
    </source>
</evidence>
<feature type="coiled-coil region" evidence="7">
    <location>
        <begin position="278"/>
        <end position="319"/>
    </location>
</feature>
<keyword evidence="11" id="KW-1185">Reference proteome</keyword>
<gene>
    <name evidence="10" type="ORF">FDK22_03020</name>
</gene>
<evidence type="ECO:0000256" key="3">
    <source>
        <dbReference type="ARBA" id="ARBA00023015"/>
    </source>
</evidence>
<dbReference type="CDD" id="cd00130">
    <property type="entry name" value="PAS"/>
    <property type="match status" value="1"/>
</dbReference>
<dbReference type="RefSeq" id="WP_138151407.1">
    <property type="nucleotide sequence ID" value="NZ_CBDDKQ010000002.1"/>
</dbReference>
<dbReference type="AlphaFoldDB" id="A0A5R8Y4K2"/>
<feature type="domain" description="PAS" evidence="9">
    <location>
        <begin position="158"/>
        <end position="213"/>
    </location>
</feature>
<proteinExistence type="predicted"/>
<dbReference type="GO" id="GO:0000976">
    <property type="term" value="F:transcription cis-regulatory region binding"/>
    <property type="evidence" value="ECO:0007669"/>
    <property type="project" value="TreeGrafter"/>
</dbReference>
<evidence type="ECO:0000256" key="7">
    <source>
        <dbReference type="SAM" id="Coils"/>
    </source>
</evidence>
<evidence type="ECO:0000313" key="11">
    <source>
        <dbReference type="Proteomes" id="UP000308901"/>
    </source>
</evidence>
<dbReference type="GO" id="GO:0000156">
    <property type="term" value="F:phosphorelay response regulator activity"/>
    <property type="evidence" value="ECO:0007669"/>
    <property type="project" value="TreeGrafter"/>
</dbReference>
<dbReference type="PROSITE" id="PS50110">
    <property type="entry name" value="RESPONSE_REGULATORY"/>
    <property type="match status" value="1"/>
</dbReference>
<dbReference type="InterPro" id="IPR001789">
    <property type="entry name" value="Sig_transdc_resp-reg_receiver"/>
</dbReference>
<dbReference type="CDD" id="cd00156">
    <property type="entry name" value="REC"/>
    <property type="match status" value="1"/>
</dbReference>
<feature type="domain" description="Response regulatory" evidence="8">
    <location>
        <begin position="13"/>
        <end position="129"/>
    </location>
</feature>
<reference evidence="10 11" key="1">
    <citation type="submission" date="2019-05" db="EMBL/GenBank/DDBJ databases">
        <title>Arcobacter sp. nov., isolated from sea sediment.</title>
        <authorList>
            <person name="Kim W."/>
        </authorList>
    </citation>
    <scope>NUCLEOTIDE SEQUENCE [LARGE SCALE GENOMIC DNA]</scope>
    <source>
        <strain evidence="10 11">CAU 1517</strain>
    </source>
</reference>
<dbReference type="PROSITE" id="PS50112">
    <property type="entry name" value="PAS"/>
    <property type="match status" value="1"/>
</dbReference>